<organism evidence="14 15">
    <name type="scientific">Capnocytophaga sputigena</name>
    <dbReference type="NCBI Taxonomy" id="1019"/>
    <lineage>
        <taxon>Bacteria</taxon>
        <taxon>Pseudomonadati</taxon>
        <taxon>Bacteroidota</taxon>
        <taxon>Flavobacteriia</taxon>
        <taxon>Flavobacteriales</taxon>
        <taxon>Flavobacteriaceae</taxon>
        <taxon>Capnocytophaga</taxon>
    </lineage>
</organism>
<reference evidence="15" key="1">
    <citation type="submission" date="2017-06" db="EMBL/GenBank/DDBJ databases">
        <title>Capnocytophaga spp. assemblies.</title>
        <authorList>
            <person name="Gulvik C.A."/>
        </authorList>
    </citation>
    <scope>NUCLEOTIDE SEQUENCE [LARGE SCALE GENOMIC DNA]</scope>
    <source>
        <strain evidence="15">H4486</strain>
    </source>
</reference>
<dbReference type="GO" id="GO:0005737">
    <property type="term" value="C:cytoplasm"/>
    <property type="evidence" value="ECO:0007669"/>
    <property type="project" value="TreeGrafter"/>
</dbReference>
<feature type="domain" description="Hen1-like N-terminal" evidence="13">
    <location>
        <begin position="2"/>
        <end position="235"/>
    </location>
</feature>
<evidence type="ECO:0000259" key="13">
    <source>
        <dbReference type="Pfam" id="PF22032"/>
    </source>
</evidence>
<proteinExistence type="inferred from homology"/>
<evidence type="ECO:0000256" key="8">
    <source>
        <dbReference type="ARBA" id="ARBA00022842"/>
    </source>
</evidence>
<evidence type="ECO:0000313" key="15">
    <source>
        <dbReference type="Proteomes" id="UP000217334"/>
    </source>
</evidence>
<evidence type="ECO:0000256" key="3">
    <source>
        <dbReference type="ARBA" id="ARBA00021330"/>
    </source>
</evidence>
<protein>
    <recommendedName>
        <fullName evidence="3">Small RNA 2'-O-methyltransferase</fullName>
        <ecNumber evidence="11">2.1.1.386</ecNumber>
    </recommendedName>
</protein>
<dbReference type="Pfam" id="PF22032">
    <property type="entry name" value="Hen1_N"/>
    <property type="match status" value="1"/>
</dbReference>
<accession>A0A250F1N7</accession>
<evidence type="ECO:0000313" key="14">
    <source>
        <dbReference type="EMBL" id="ATA79073.1"/>
    </source>
</evidence>
<evidence type="ECO:0000256" key="12">
    <source>
        <dbReference type="ARBA" id="ARBA00048418"/>
    </source>
</evidence>
<dbReference type="SUPFAM" id="SSF53335">
    <property type="entry name" value="S-adenosyl-L-methionine-dependent methyltransferases"/>
    <property type="match status" value="1"/>
</dbReference>
<dbReference type="RefSeq" id="WP_095901063.1">
    <property type="nucleotide sequence ID" value="NZ_CP022383.1"/>
</dbReference>
<dbReference type="GO" id="GO:0090486">
    <property type="term" value="F:small RNA 2'-O-methyltransferase activity"/>
    <property type="evidence" value="ECO:0007669"/>
    <property type="project" value="UniProtKB-EC"/>
</dbReference>
<name>A0A250F1N7_CAPSP</name>
<dbReference type="GO" id="GO:0030422">
    <property type="term" value="P:siRNA processing"/>
    <property type="evidence" value="ECO:0007669"/>
    <property type="project" value="TreeGrafter"/>
</dbReference>
<comment type="similarity">
    <text evidence="2">Belongs to the methyltransferase superfamily. HEN1 family.</text>
</comment>
<evidence type="ECO:0000256" key="6">
    <source>
        <dbReference type="ARBA" id="ARBA00022691"/>
    </source>
</evidence>
<keyword evidence="4" id="KW-0489">Methyltransferase</keyword>
<keyword evidence="6" id="KW-0949">S-adenosyl-L-methionine</keyword>
<evidence type="ECO:0000256" key="2">
    <source>
        <dbReference type="ARBA" id="ARBA00009026"/>
    </source>
</evidence>
<evidence type="ECO:0000256" key="11">
    <source>
        <dbReference type="ARBA" id="ARBA00035025"/>
    </source>
</evidence>
<dbReference type="PANTHER" id="PTHR21404">
    <property type="entry name" value="HEN1"/>
    <property type="match status" value="1"/>
</dbReference>
<evidence type="ECO:0000256" key="10">
    <source>
        <dbReference type="ARBA" id="ARBA00023158"/>
    </source>
</evidence>
<dbReference type="InterPro" id="IPR026610">
    <property type="entry name" value="Hen1"/>
</dbReference>
<dbReference type="PANTHER" id="PTHR21404:SF3">
    <property type="entry name" value="SMALL RNA 2'-O-METHYLTRANSFERASE"/>
    <property type="match status" value="1"/>
</dbReference>
<comment type="cofactor">
    <cofactor evidence="1">
        <name>Mg(2+)</name>
        <dbReference type="ChEBI" id="CHEBI:18420"/>
    </cofactor>
</comment>
<evidence type="ECO:0000256" key="7">
    <source>
        <dbReference type="ARBA" id="ARBA00022723"/>
    </source>
</evidence>
<evidence type="ECO:0000256" key="4">
    <source>
        <dbReference type="ARBA" id="ARBA00022603"/>
    </source>
</evidence>
<dbReference type="InterPro" id="IPR053890">
    <property type="entry name" value="Hen1-like_N"/>
</dbReference>
<gene>
    <name evidence="14" type="ORF">CGC59_04970</name>
</gene>
<keyword evidence="10" id="KW-0943">RNA-mediated gene silencing</keyword>
<evidence type="ECO:0000256" key="5">
    <source>
        <dbReference type="ARBA" id="ARBA00022679"/>
    </source>
</evidence>
<keyword evidence="8" id="KW-0460">Magnesium</keyword>
<evidence type="ECO:0000256" key="1">
    <source>
        <dbReference type="ARBA" id="ARBA00001946"/>
    </source>
</evidence>
<dbReference type="Gene3D" id="3.40.50.150">
    <property type="entry name" value="Vaccinia Virus protein VP39"/>
    <property type="match status" value="1"/>
</dbReference>
<keyword evidence="9" id="KW-0694">RNA-binding</keyword>
<dbReference type="AlphaFoldDB" id="A0A250F1N7"/>
<dbReference type="EMBL" id="CP022383">
    <property type="protein sequence ID" value="ATA79073.1"/>
    <property type="molecule type" value="Genomic_DNA"/>
</dbReference>
<dbReference type="GO" id="GO:0046872">
    <property type="term" value="F:metal ion binding"/>
    <property type="evidence" value="ECO:0007669"/>
    <property type="project" value="UniProtKB-KW"/>
</dbReference>
<dbReference type="GO" id="GO:0003723">
    <property type="term" value="F:RNA binding"/>
    <property type="evidence" value="ECO:0007669"/>
    <property type="project" value="UniProtKB-KW"/>
</dbReference>
<dbReference type="EC" id="2.1.1.386" evidence="11"/>
<comment type="catalytic activity">
    <reaction evidence="12">
        <text>small RNA 3'-end nucleotide + S-adenosyl-L-methionine = small RNA 3'-end 2'-O-methylnucleotide + S-adenosyl-L-homocysteine + H(+)</text>
        <dbReference type="Rhea" id="RHEA:37887"/>
        <dbReference type="Rhea" id="RHEA-COMP:10415"/>
        <dbReference type="Rhea" id="RHEA-COMP:10416"/>
        <dbReference type="ChEBI" id="CHEBI:15378"/>
        <dbReference type="ChEBI" id="CHEBI:57856"/>
        <dbReference type="ChEBI" id="CHEBI:59789"/>
        <dbReference type="ChEBI" id="CHEBI:74896"/>
        <dbReference type="ChEBI" id="CHEBI:74898"/>
        <dbReference type="EC" id="2.1.1.386"/>
    </reaction>
</comment>
<sequence>MIIQIRSNNPHLLDVLNKNPNTDFGIYAKSLRNGQLIGNAVNTHQYDVVFQDTRYSYLPEESNQIDFQSYCSPLVILHCCNEFFKDQLQEKESYFEQEIKWLGKKRSEVDNQPCTIEVKNLYINSSWYSGGRFLMERYFKNCQITPLIGNNVALKIEGKTIFEALNLLSFIAVITHITNEYGEYTYIDDFFAQKYARILTNIDDVPYFVFYLFIKRAVKSERQLNEIKPAFEAYFKAKGLDIEFQFTDTHGSRMEFAVKEFGFDFPILDIGCGELKYYRRFMRKNYSYNHPYFATDIDPAVAEYAKSLSYKMETDNLVFLRSLDDFAYQKPVNILLTEVIEHNTPADAKTLVERCLQIPFHKMIITTPDSRFNKYYFDDPQNAIRHDDHHFEWNDVEFRTFISEVLAPYPHCEVRYVGIGDKINGVCPTQAAVIQATGKASKGS</sequence>
<keyword evidence="7" id="KW-0479">Metal-binding</keyword>
<keyword evidence="5" id="KW-0808">Transferase</keyword>
<dbReference type="Proteomes" id="UP000217334">
    <property type="component" value="Chromosome"/>
</dbReference>
<dbReference type="GO" id="GO:0001510">
    <property type="term" value="P:RNA methylation"/>
    <property type="evidence" value="ECO:0007669"/>
    <property type="project" value="InterPro"/>
</dbReference>
<evidence type="ECO:0000256" key="9">
    <source>
        <dbReference type="ARBA" id="ARBA00022884"/>
    </source>
</evidence>
<dbReference type="InterPro" id="IPR029063">
    <property type="entry name" value="SAM-dependent_MTases_sf"/>
</dbReference>